<gene>
    <name evidence="11" type="ORF">DFQ27_001171</name>
</gene>
<dbReference type="InterPro" id="IPR051420">
    <property type="entry name" value="Ser_Thr_Kinases_DiverseReg"/>
</dbReference>
<evidence type="ECO:0000256" key="3">
    <source>
        <dbReference type="ARBA" id="ARBA00022679"/>
    </source>
</evidence>
<dbReference type="EMBL" id="JAAAJB010001377">
    <property type="protein sequence ID" value="KAG0248096.1"/>
    <property type="molecule type" value="Genomic_DNA"/>
</dbReference>
<feature type="binding site" evidence="9">
    <location>
        <position position="31"/>
    </location>
    <ligand>
        <name>ATP</name>
        <dbReference type="ChEBI" id="CHEBI:30616"/>
    </ligand>
</feature>
<dbReference type="InterPro" id="IPR011009">
    <property type="entry name" value="Kinase-like_dom_sf"/>
</dbReference>
<evidence type="ECO:0000256" key="5">
    <source>
        <dbReference type="ARBA" id="ARBA00022777"/>
    </source>
</evidence>
<dbReference type="Gene3D" id="1.10.510.10">
    <property type="entry name" value="Transferase(Phosphotransferase) domain 1"/>
    <property type="match status" value="1"/>
</dbReference>
<protein>
    <recommendedName>
        <fullName evidence="1">non-specific serine/threonine protein kinase</fullName>
        <ecNumber evidence="1">2.7.11.1</ecNumber>
    </recommendedName>
</protein>
<dbReference type="GO" id="GO:0005524">
    <property type="term" value="F:ATP binding"/>
    <property type="evidence" value="ECO:0007669"/>
    <property type="project" value="UniProtKB-UniRule"/>
</dbReference>
<evidence type="ECO:0000256" key="2">
    <source>
        <dbReference type="ARBA" id="ARBA00022527"/>
    </source>
</evidence>
<comment type="catalytic activity">
    <reaction evidence="8">
        <text>L-seryl-[protein] + ATP = O-phospho-L-seryl-[protein] + ADP + H(+)</text>
        <dbReference type="Rhea" id="RHEA:17989"/>
        <dbReference type="Rhea" id="RHEA-COMP:9863"/>
        <dbReference type="Rhea" id="RHEA-COMP:11604"/>
        <dbReference type="ChEBI" id="CHEBI:15378"/>
        <dbReference type="ChEBI" id="CHEBI:29999"/>
        <dbReference type="ChEBI" id="CHEBI:30616"/>
        <dbReference type="ChEBI" id="CHEBI:83421"/>
        <dbReference type="ChEBI" id="CHEBI:456216"/>
        <dbReference type="EC" id="2.7.11.1"/>
    </reaction>
</comment>
<keyword evidence="6 9" id="KW-0067">ATP-binding</keyword>
<dbReference type="PANTHER" id="PTHR48005">
    <property type="entry name" value="LEUCINE RICH REPEAT KINASE 2"/>
    <property type="match status" value="1"/>
</dbReference>
<dbReference type="PROSITE" id="PS50011">
    <property type="entry name" value="PROTEIN_KINASE_DOM"/>
    <property type="match status" value="1"/>
</dbReference>
<dbReference type="PANTHER" id="PTHR48005:SF13">
    <property type="entry name" value="SERINE_THREONINE-PROTEIN KINASE DDB_G0278509-RELATED"/>
    <property type="match status" value="1"/>
</dbReference>
<evidence type="ECO:0000256" key="1">
    <source>
        <dbReference type="ARBA" id="ARBA00012513"/>
    </source>
</evidence>
<accession>A0A9P6PLL0</accession>
<keyword evidence="4 9" id="KW-0547">Nucleotide-binding</keyword>
<evidence type="ECO:0000256" key="6">
    <source>
        <dbReference type="ARBA" id="ARBA00022840"/>
    </source>
</evidence>
<keyword evidence="2" id="KW-0723">Serine/threonine-protein kinase</keyword>
<feature type="domain" description="Protein kinase" evidence="10">
    <location>
        <begin position="3"/>
        <end position="120"/>
    </location>
</feature>
<evidence type="ECO:0000256" key="8">
    <source>
        <dbReference type="ARBA" id="ARBA00048679"/>
    </source>
</evidence>
<dbReference type="Proteomes" id="UP000807716">
    <property type="component" value="Unassembled WGS sequence"/>
</dbReference>
<evidence type="ECO:0000256" key="4">
    <source>
        <dbReference type="ARBA" id="ARBA00022741"/>
    </source>
</evidence>
<dbReference type="AlphaFoldDB" id="A0A9P6PLL0"/>
<evidence type="ECO:0000259" key="10">
    <source>
        <dbReference type="PROSITE" id="PS50011"/>
    </source>
</evidence>
<sequence length="120" mass="13693">PSFSLGRQIGSGGYGQVFLVEWGGIACAAKKLFVTLEEFHQEQIQKKVSIVHKLRHRNVIQLYTTHEHDDCFYLIMDLAEKGNLATAIDRKQLDWKAKTRIIHQLTKDTQRRNSISGGLT</sequence>
<organism evidence="11 12">
    <name type="scientific">Actinomortierella ambigua</name>
    <dbReference type="NCBI Taxonomy" id="1343610"/>
    <lineage>
        <taxon>Eukaryota</taxon>
        <taxon>Fungi</taxon>
        <taxon>Fungi incertae sedis</taxon>
        <taxon>Mucoromycota</taxon>
        <taxon>Mortierellomycotina</taxon>
        <taxon>Mortierellomycetes</taxon>
        <taxon>Mortierellales</taxon>
        <taxon>Mortierellaceae</taxon>
        <taxon>Actinomortierella</taxon>
    </lineage>
</organism>
<evidence type="ECO:0000313" key="12">
    <source>
        <dbReference type="Proteomes" id="UP000807716"/>
    </source>
</evidence>
<keyword evidence="5" id="KW-0418">Kinase</keyword>
<evidence type="ECO:0000256" key="9">
    <source>
        <dbReference type="PROSITE-ProRule" id="PRU10141"/>
    </source>
</evidence>
<dbReference type="SUPFAM" id="SSF56112">
    <property type="entry name" value="Protein kinase-like (PK-like)"/>
    <property type="match status" value="1"/>
</dbReference>
<dbReference type="OrthoDB" id="4062651at2759"/>
<dbReference type="InterPro" id="IPR017441">
    <property type="entry name" value="Protein_kinase_ATP_BS"/>
</dbReference>
<name>A0A9P6PLL0_9FUNG</name>
<dbReference type="GO" id="GO:0004674">
    <property type="term" value="F:protein serine/threonine kinase activity"/>
    <property type="evidence" value="ECO:0007669"/>
    <property type="project" value="UniProtKB-KW"/>
</dbReference>
<evidence type="ECO:0000256" key="7">
    <source>
        <dbReference type="ARBA" id="ARBA00047899"/>
    </source>
</evidence>
<reference evidence="11" key="1">
    <citation type="journal article" date="2020" name="Fungal Divers.">
        <title>Resolving the Mortierellaceae phylogeny through synthesis of multi-gene phylogenetics and phylogenomics.</title>
        <authorList>
            <person name="Vandepol N."/>
            <person name="Liber J."/>
            <person name="Desiro A."/>
            <person name="Na H."/>
            <person name="Kennedy M."/>
            <person name="Barry K."/>
            <person name="Grigoriev I.V."/>
            <person name="Miller A.N."/>
            <person name="O'Donnell K."/>
            <person name="Stajich J.E."/>
            <person name="Bonito G."/>
        </authorList>
    </citation>
    <scope>NUCLEOTIDE SEQUENCE</scope>
    <source>
        <strain evidence="11">BC1065</strain>
    </source>
</reference>
<evidence type="ECO:0000313" key="11">
    <source>
        <dbReference type="EMBL" id="KAG0248096.1"/>
    </source>
</evidence>
<feature type="non-terminal residue" evidence="11">
    <location>
        <position position="1"/>
    </location>
</feature>
<comment type="caution">
    <text evidence="11">The sequence shown here is derived from an EMBL/GenBank/DDBJ whole genome shotgun (WGS) entry which is preliminary data.</text>
</comment>
<keyword evidence="3" id="KW-0808">Transferase</keyword>
<dbReference type="PROSITE" id="PS00107">
    <property type="entry name" value="PROTEIN_KINASE_ATP"/>
    <property type="match status" value="1"/>
</dbReference>
<comment type="catalytic activity">
    <reaction evidence="7">
        <text>L-threonyl-[protein] + ATP = O-phospho-L-threonyl-[protein] + ADP + H(+)</text>
        <dbReference type="Rhea" id="RHEA:46608"/>
        <dbReference type="Rhea" id="RHEA-COMP:11060"/>
        <dbReference type="Rhea" id="RHEA-COMP:11605"/>
        <dbReference type="ChEBI" id="CHEBI:15378"/>
        <dbReference type="ChEBI" id="CHEBI:30013"/>
        <dbReference type="ChEBI" id="CHEBI:30616"/>
        <dbReference type="ChEBI" id="CHEBI:61977"/>
        <dbReference type="ChEBI" id="CHEBI:456216"/>
        <dbReference type="EC" id="2.7.11.1"/>
    </reaction>
</comment>
<dbReference type="InterPro" id="IPR000719">
    <property type="entry name" value="Prot_kinase_dom"/>
</dbReference>
<dbReference type="EC" id="2.7.11.1" evidence="1"/>
<dbReference type="Pfam" id="PF00069">
    <property type="entry name" value="Pkinase"/>
    <property type="match status" value="1"/>
</dbReference>
<keyword evidence="12" id="KW-1185">Reference proteome</keyword>
<proteinExistence type="predicted"/>